<evidence type="ECO:0000256" key="1">
    <source>
        <dbReference type="ARBA" id="ARBA00004413"/>
    </source>
</evidence>
<reference evidence="8" key="1">
    <citation type="submission" date="2023-12" db="EMBL/GenBank/DDBJ databases">
        <title>Novel isolates from deep terrestrial aquifers shed light on the physiology and ecology of the class Limnochordia.</title>
        <authorList>
            <person name="Karnachuk O.V."/>
            <person name="Lukina A.P."/>
            <person name="Avakyan M.R."/>
            <person name="Kadnikov V."/>
            <person name="Begmatov S."/>
            <person name="Beletsky A.V."/>
            <person name="Mardanov A.V."/>
            <person name="Ravin N.V."/>
        </authorList>
    </citation>
    <scope>NUCLEOTIDE SEQUENCE [LARGE SCALE GENOMIC DNA]</scope>
    <source>
        <strain evidence="8">LN</strain>
    </source>
</reference>
<dbReference type="InterPro" id="IPR027417">
    <property type="entry name" value="P-loop_NTPase"/>
</dbReference>
<name>A0ABZ1BTF0_9FIRM</name>
<evidence type="ECO:0000256" key="3">
    <source>
        <dbReference type="ARBA" id="ARBA00022741"/>
    </source>
</evidence>
<dbReference type="InterPro" id="IPR005894">
    <property type="entry name" value="DrrA"/>
</dbReference>
<keyword evidence="8" id="KW-1185">Reference proteome</keyword>
<evidence type="ECO:0000256" key="5">
    <source>
        <dbReference type="ARBA" id="ARBA00049985"/>
    </source>
</evidence>
<dbReference type="EMBL" id="CP141614">
    <property type="protein sequence ID" value="WRP15923.1"/>
    <property type="molecule type" value="Genomic_DNA"/>
</dbReference>
<dbReference type="NCBIfam" id="TIGR01188">
    <property type="entry name" value="drrA"/>
    <property type="match status" value="1"/>
</dbReference>
<feature type="domain" description="ABC transporter" evidence="6">
    <location>
        <begin position="2"/>
        <end position="226"/>
    </location>
</feature>
<dbReference type="Pfam" id="PF00005">
    <property type="entry name" value="ABC_tran"/>
    <property type="match status" value="1"/>
</dbReference>
<evidence type="ECO:0000256" key="4">
    <source>
        <dbReference type="ARBA" id="ARBA00022840"/>
    </source>
</evidence>
<organism evidence="7 8">
    <name type="scientific">Geochorda subterranea</name>
    <dbReference type="NCBI Taxonomy" id="3109564"/>
    <lineage>
        <taxon>Bacteria</taxon>
        <taxon>Bacillati</taxon>
        <taxon>Bacillota</taxon>
        <taxon>Limnochordia</taxon>
        <taxon>Limnochordales</taxon>
        <taxon>Geochordaceae</taxon>
        <taxon>Geochorda</taxon>
    </lineage>
</organism>
<keyword evidence="2" id="KW-0813">Transport</keyword>
<keyword evidence="4 7" id="KW-0067">ATP-binding</keyword>
<proteinExistence type="inferred from homology"/>
<dbReference type="InterPro" id="IPR003593">
    <property type="entry name" value="AAA+_ATPase"/>
</dbReference>
<dbReference type="InterPro" id="IPR017871">
    <property type="entry name" value="ABC_transporter-like_CS"/>
</dbReference>
<dbReference type="GO" id="GO:0005524">
    <property type="term" value="F:ATP binding"/>
    <property type="evidence" value="ECO:0007669"/>
    <property type="project" value="UniProtKB-KW"/>
</dbReference>
<evidence type="ECO:0000259" key="6">
    <source>
        <dbReference type="PROSITE" id="PS50893"/>
    </source>
</evidence>
<dbReference type="PROSITE" id="PS00211">
    <property type="entry name" value="ABC_TRANSPORTER_1"/>
    <property type="match status" value="1"/>
</dbReference>
<dbReference type="InterPro" id="IPR003439">
    <property type="entry name" value="ABC_transporter-like_ATP-bd"/>
</dbReference>
<dbReference type="RefSeq" id="WP_324670339.1">
    <property type="nucleotide sequence ID" value="NZ_CP141614.1"/>
</dbReference>
<gene>
    <name evidence="7" type="ORF">VLY81_04510</name>
</gene>
<dbReference type="SUPFAM" id="SSF52540">
    <property type="entry name" value="P-loop containing nucleoside triphosphate hydrolases"/>
    <property type="match status" value="1"/>
</dbReference>
<sequence length="307" mass="33490">MVKRFAKVVAVDGLSLAIREGEVFGLLGPNGAGKTTTIRLLLGLTHPTEGRLRVCGHDPTREPQAVRRSVGYVGQEIAVDPYLTARENLMVFAGLYHLRGDERRRRIEEVLELVGLAERADDVVRTFSGGMKKRLDIACGLLHRPRLLFLDEPTLGLDVETRRRVWDFLKGLAGQGLTVLLTTHYLEEADRLCDRVAIMDRGKLQAVGHPQELKDGLGGDVLRLRLAAEAPLATAVEALEPLPCVSAVQSIDGVLVARVRSGESALPQVMDALARVGIGVAAVSWSRPTLDDVFVAHTGRRLEEHGV</sequence>
<comment type="similarity">
    <text evidence="5">Belongs to the ABC transporter superfamily. Drug exporter-1 (DrugE1) (TC 3.A.1.105) family.</text>
</comment>
<evidence type="ECO:0000256" key="2">
    <source>
        <dbReference type="ARBA" id="ARBA00022448"/>
    </source>
</evidence>
<dbReference type="PANTHER" id="PTHR43582:SF2">
    <property type="entry name" value="LINEARMYCIN RESISTANCE ATP-BINDING PROTEIN LNRL"/>
    <property type="match status" value="1"/>
</dbReference>
<comment type="subcellular location">
    <subcellularLocation>
        <location evidence="1">Cell membrane</location>
        <topology evidence="1">Peripheral membrane protein</topology>
        <orientation evidence="1">Cytoplasmic side</orientation>
    </subcellularLocation>
</comment>
<evidence type="ECO:0000313" key="8">
    <source>
        <dbReference type="Proteomes" id="UP001333102"/>
    </source>
</evidence>
<dbReference type="Gene3D" id="3.40.50.300">
    <property type="entry name" value="P-loop containing nucleotide triphosphate hydrolases"/>
    <property type="match status" value="1"/>
</dbReference>
<evidence type="ECO:0000313" key="7">
    <source>
        <dbReference type="EMBL" id="WRP15923.1"/>
    </source>
</evidence>
<dbReference type="PROSITE" id="PS50893">
    <property type="entry name" value="ABC_TRANSPORTER_2"/>
    <property type="match status" value="1"/>
</dbReference>
<keyword evidence="3" id="KW-0547">Nucleotide-binding</keyword>
<dbReference type="SMART" id="SM00382">
    <property type="entry name" value="AAA"/>
    <property type="match status" value="1"/>
</dbReference>
<accession>A0ABZ1BTF0</accession>
<dbReference type="Pfam" id="PF13732">
    <property type="entry name" value="DrrA1-3_C"/>
    <property type="match status" value="1"/>
</dbReference>
<dbReference type="InterPro" id="IPR025302">
    <property type="entry name" value="DrrA1/2-like_C"/>
</dbReference>
<dbReference type="PANTHER" id="PTHR43582">
    <property type="entry name" value="LINEARMYCIN RESISTANCE ATP-BINDING PROTEIN LNRL"/>
    <property type="match status" value="1"/>
</dbReference>
<protein>
    <submittedName>
        <fullName evidence="7">ATP-binding cassette domain-containing protein</fullName>
    </submittedName>
</protein>
<dbReference type="Proteomes" id="UP001333102">
    <property type="component" value="Chromosome"/>
</dbReference>